<reference evidence="1" key="1">
    <citation type="journal article" date="2015" name="Front. Microbiol.">
        <title>Combining genomic sequencing methods to explore viral diversity and reveal potential virus-host interactions.</title>
        <authorList>
            <person name="Chow C.E."/>
            <person name="Winget D.M."/>
            <person name="White R.A.III."/>
            <person name="Hallam S.J."/>
            <person name="Suttle C.A."/>
        </authorList>
    </citation>
    <scope>NUCLEOTIDE SEQUENCE</scope>
    <source>
        <strain evidence="1">Oxic1_6</strain>
    </source>
</reference>
<proteinExistence type="predicted"/>
<protein>
    <submittedName>
        <fullName evidence="1">Uncharacterized protein</fullName>
    </submittedName>
</protein>
<dbReference type="EMBL" id="KR029601">
    <property type="protein sequence ID" value="AKH48172.1"/>
    <property type="molecule type" value="Genomic_DNA"/>
</dbReference>
<evidence type="ECO:0000313" key="1">
    <source>
        <dbReference type="EMBL" id="AKH48172.1"/>
    </source>
</evidence>
<sequence>MTIDARLILLAAVVLLCTGAQRHRLIDAIEWPDLDPYEPEDVRALVTASEAVVAGDPAPFDGVCVAGGSMARVVAAYEETVRALEQEQRGRRGDRWDADRIHGATIEGLIVCRAAHPRTFAAGAGVGFGGCAAAGWIIEGARP</sequence>
<name>A0A0F7L9W9_9VIRU</name>
<accession>A0A0F7L9W9</accession>
<reference evidence="1" key="2">
    <citation type="submission" date="2015-03" db="EMBL/GenBank/DDBJ databases">
        <authorList>
            <person name="Chow C.-E.T."/>
            <person name="Winget D.M."/>
            <person name="White R.A.III."/>
            <person name="Hallam S.J."/>
            <person name="Suttle C.A."/>
        </authorList>
    </citation>
    <scope>NUCLEOTIDE SEQUENCE</scope>
    <source>
        <strain evidence="1">Oxic1_6</strain>
    </source>
</reference>
<organism evidence="1">
    <name type="scientific">uncultured marine virus</name>
    <dbReference type="NCBI Taxonomy" id="186617"/>
    <lineage>
        <taxon>Viruses</taxon>
        <taxon>environmental samples</taxon>
    </lineage>
</organism>